<dbReference type="PANTHER" id="PTHR43772">
    <property type="entry name" value="ENDO-1,4-BETA-XYLANASE"/>
    <property type="match status" value="1"/>
</dbReference>
<protein>
    <recommendedName>
        <fullName evidence="7">Methionyl-tRNA formyltransferase</fullName>
    </recommendedName>
</protein>
<feature type="domain" description="Glucosamine inositolphosphorylceramide transferase 1 N-terminal" evidence="4">
    <location>
        <begin position="299"/>
        <end position="505"/>
    </location>
</feature>
<evidence type="ECO:0000259" key="3">
    <source>
        <dbReference type="Pfam" id="PF00551"/>
    </source>
</evidence>
<sequence>MLRIGILVDSNIIQAWQAEAIKQLLSTGMVEFSVLVVNQSPKTSGGQSPFFYRVYRKLDRIFFKDYLDAFERVQRSKVIPIKVPVLSVKPIQTKYRDSFSDEDIEKIANYDLDILIRFGFRILSGEILKLPKLGVWSYHHGDPKVYRGGPPAFWEVMRQIPATGCVLMRINEKLDQGEILYESHTQTDPLSVQRNANRIFWMSASFPARVIQQINQQGLENWRQKCLLTSPNLSSPILRPPKFLSMLQMGSNLIIRNLSRKLREQVKAPHWDIGWVSDLSDKNRVISINDAKIISPKYRKGNYLADPFPVSHKGKNWIFAEQFEKKKKSGRIVVLDEEGNCTPVIEEEWHLSYPFVWEENGNFWMIPESAEAGKLWLFQAVNFPFHWKKNQVLFPGEAYDPTLWKTEKGYWLFVNQKSHPACSPFDELYLYFSKSLSQPSWQSHPQNPIVSDVRCSRPAGCLFEENGKLYRPAQDSEKRYGHRIRVMEVKSLSLNSYEEEESHRIEPDESKGALGIHTMNRIGDRWIIDFYSRK</sequence>
<dbReference type="InterPro" id="IPR036477">
    <property type="entry name" value="Formyl_transf_N_sf"/>
</dbReference>
<evidence type="ECO:0000313" key="6">
    <source>
        <dbReference type="Proteomes" id="UP000766609"/>
    </source>
</evidence>
<keyword evidence="6" id="KW-1185">Reference proteome</keyword>
<keyword evidence="2" id="KW-0119">Carbohydrate metabolism</keyword>
<dbReference type="InterPro" id="IPR023296">
    <property type="entry name" value="Glyco_hydro_beta-prop_sf"/>
</dbReference>
<dbReference type="Pfam" id="PF24793">
    <property type="entry name" value="GINT1_N"/>
    <property type="match status" value="1"/>
</dbReference>
<evidence type="ECO:0000256" key="2">
    <source>
        <dbReference type="ARBA" id="ARBA00023277"/>
    </source>
</evidence>
<evidence type="ECO:0008006" key="7">
    <source>
        <dbReference type="Google" id="ProtNLM"/>
    </source>
</evidence>
<gene>
    <name evidence="5" type="ORF">KUV23_07650</name>
</gene>
<dbReference type="Pfam" id="PF00551">
    <property type="entry name" value="Formyl_trans_N"/>
    <property type="match status" value="1"/>
</dbReference>
<proteinExistence type="predicted"/>
<dbReference type="InterPro" id="IPR002376">
    <property type="entry name" value="Formyl_transf_N"/>
</dbReference>
<dbReference type="Proteomes" id="UP000766609">
    <property type="component" value="Unassembled WGS sequence"/>
</dbReference>
<dbReference type="EMBL" id="JAHVHP010000001">
    <property type="protein sequence ID" value="MBY5950842.1"/>
    <property type="molecule type" value="Genomic_DNA"/>
</dbReference>
<dbReference type="InterPro" id="IPR052176">
    <property type="entry name" value="Glycosyl_Hydrlase_43_Enz"/>
</dbReference>
<dbReference type="InterPro" id="IPR056442">
    <property type="entry name" value="GINT1_N"/>
</dbReference>
<dbReference type="RefSeq" id="WP_222583667.1">
    <property type="nucleotide sequence ID" value="NZ_JAHVHP010000001.1"/>
</dbReference>
<dbReference type="SUPFAM" id="SSF53328">
    <property type="entry name" value="Formyltransferase"/>
    <property type="match status" value="1"/>
</dbReference>
<dbReference type="Gene3D" id="2.115.10.20">
    <property type="entry name" value="Glycosyl hydrolase domain, family 43"/>
    <property type="match status" value="1"/>
</dbReference>
<name>A0ABS7N3E9_9BACT</name>
<reference evidence="5 6" key="1">
    <citation type="submission" date="2021-06" db="EMBL/GenBank/DDBJ databases">
        <title>44 bacteria genomes isolated from Dapeng, Shenzhen.</title>
        <authorList>
            <person name="Zheng W."/>
            <person name="Yu S."/>
            <person name="Huang Y."/>
        </authorList>
    </citation>
    <scope>NUCLEOTIDE SEQUENCE [LARGE SCALE GENOMIC DNA]</scope>
    <source>
        <strain evidence="5 6">DP5N14-6</strain>
    </source>
</reference>
<keyword evidence="1" id="KW-0858">Xylan degradation</keyword>
<comment type="caution">
    <text evidence="5">The sequence shown here is derived from an EMBL/GenBank/DDBJ whole genome shotgun (WGS) entry which is preliminary data.</text>
</comment>
<evidence type="ECO:0000259" key="4">
    <source>
        <dbReference type="Pfam" id="PF24793"/>
    </source>
</evidence>
<dbReference type="SUPFAM" id="SSF75005">
    <property type="entry name" value="Arabinanase/levansucrase/invertase"/>
    <property type="match status" value="1"/>
</dbReference>
<feature type="domain" description="Formyl transferase N-terminal" evidence="3">
    <location>
        <begin position="81"/>
        <end position="188"/>
    </location>
</feature>
<keyword evidence="1" id="KW-0624">Polysaccharide degradation</keyword>
<dbReference type="Gene3D" id="3.40.50.170">
    <property type="entry name" value="Formyl transferase, N-terminal domain"/>
    <property type="match status" value="1"/>
</dbReference>
<evidence type="ECO:0000256" key="1">
    <source>
        <dbReference type="ARBA" id="ARBA00022651"/>
    </source>
</evidence>
<dbReference type="PANTHER" id="PTHR43772:SF2">
    <property type="entry name" value="PUTATIVE (AFU_ORTHOLOGUE AFUA_2G04480)-RELATED"/>
    <property type="match status" value="1"/>
</dbReference>
<accession>A0ABS7N3E9</accession>
<organism evidence="5 6">
    <name type="scientific">Algoriphagus marincola</name>
    <dbReference type="NCBI Taxonomy" id="264027"/>
    <lineage>
        <taxon>Bacteria</taxon>
        <taxon>Pseudomonadati</taxon>
        <taxon>Bacteroidota</taxon>
        <taxon>Cytophagia</taxon>
        <taxon>Cytophagales</taxon>
        <taxon>Cyclobacteriaceae</taxon>
        <taxon>Algoriphagus</taxon>
    </lineage>
</organism>
<evidence type="ECO:0000313" key="5">
    <source>
        <dbReference type="EMBL" id="MBY5950842.1"/>
    </source>
</evidence>